<dbReference type="EMBL" id="JBHRSK010000004">
    <property type="protein sequence ID" value="MFC2968157.1"/>
    <property type="molecule type" value="Genomic_DNA"/>
</dbReference>
<evidence type="ECO:0000256" key="7">
    <source>
        <dbReference type="ARBA" id="ARBA00022777"/>
    </source>
</evidence>
<gene>
    <name evidence="13" type="ORF">ACFOES_08630</name>
</gene>
<dbReference type="InterPro" id="IPR006189">
    <property type="entry name" value="CHASE_dom"/>
</dbReference>
<comment type="subcellular location">
    <subcellularLocation>
        <location evidence="2">Membrane</location>
    </subcellularLocation>
</comment>
<evidence type="ECO:0000259" key="11">
    <source>
        <dbReference type="PROSITE" id="PS50109"/>
    </source>
</evidence>
<dbReference type="InterPro" id="IPR003661">
    <property type="entry name" value="HisK_dim/P_dom"/>
</dbReference>
<dbReference type="SUPFAM" id="SSF55785">
    <property type="entry name" value="PYP-like sensor domain (PAS domain)"/>
    <property type="match status" value="1"/>
</dbReference>
<keyword evidence="13" id="KW-0547">Nucleotide-binding</keyword>
<keyword evidence="7" id="KW-0418">Kinase</keyword>
<evidence type="ECO:0000256" key="4">
    <source>
        <dbReference type="ARBA" id="ARBA00022553"/>
    </source>
</evidence>
<dbReference type="PANTHER" id="PTHR43047">
    <property type="entry name" value="TWO-COMPONENT HISTIDINE PROTEIN KINASE"/>
    <property type="match status" value="1"/>
</dbReference>
<evidence type="ECO:0000313" key="14">
    <source>
        <dbReference type="Proteomes" id="UP001595443"/>
    </source>
</evidence>
<reference evidence="14" key="1">
    <citation type="journal article" date="2019" name="Int. J. Syst. Evol. Microbiol.">
        <title>The Global Catalogue of Microorganisms (GCM) 10K type strain sequencing project: providing services to taxonomists for standard genome sequencing and annotation.</title>
        <authorList>
            <consortium name="The Broad Institute Genomics Platform"/>
            <consortium name="The Broad Institute Genome Sequencing Center for Infectious Disease"/>
            <person name="Wu L."/>
            <person name="Ma J."/>
        </authorList>
    </citation>
    <scope>NUCLEOTIDE SEQUENCE [LARGE SCALE GENOMIC DNA]</scope>
    <source>
        <strain evidence="14">KCTC 62192</strain>
    </source>
</reference>
<dbReference type="InterPro" id="IPR035965">
    <property type="entry name" value="PAS-like_dom_sf"/>
</dbReference>
<dbReference type="EC" id="2.7.13.3" evidence="3"/>
<comment type="catalytic activity">
    <reaction evidence="1">
        <text>ATP + protein L-histidine = ADP + protein N-phospho-L-histidine.</text>
        <dbReference type="EC" id="2.7.13.3"/>
    </reaction>
</comment>
<keyword evidence="13" id="KW-0067">ATP-binding</keyword>
<evidence type="ECO:0000256" key="6">
    <source>
        <dbReference type="ARBA" id="ARBA00022692"/>
    </source>
</evidence>
<dbReference type="Pfam" id="PF03924">
    <property type="entry name" value="CHASE"/>
    <property type="match status" value="1"/>
</dbReference>
<dbReference type="PANTHER" id="PTHR43047:SF72">
    <property type="entry name" value="OSMOSENSING HISTIDINE PROTEIN KINASE SLN1"/>
    <property type="match status" value="1"/>
</dbReference>
<dbReference type="Gene3D" id="1.10.287.130">
    <property type="match status" value="1"/>
</dbReference>
<sequence length="686" mass="74725">MRSYLAVLLPVAVLLLAGAVHLESARTQAYRAELRTGLTDQLDAQRAQLESRLMGLSLMMRGLEAAIDAAPDMSQERYKALASVMIRNHPEIINIAAAPDLVVKYVYPLAPNKSLLGLSYDQLSGQRAAIELARKSGRTVVDGPLPLLQARQMGFILRAPVFLSGADAVAGNGTGAGAAKGDRFWGIISLVMNARDFYLSAGLFNHDAQFDIALRRKAGPGRVGEVFFGDPAVFDQQPVIDEILLPEGRWELAAVPAGGWPVHAPDYLRSRLVMALLALVILGLSAFSLHQFRSQRRAKQRLLGAINAINDGFALYDAQDRLILCNQKYRDLYKKSADTMVPGNTFEHILRVGVARGQYPEAEGHEEAWIAQRLEWHRRADAELEQQLAGGRWLKIAERHTEDGGTVGFRVDITELKRAKDAAEHANKVKAEFLSVLSHELRTPLTVILGFARFLSDDKISPALRALRGNLEAGADVDAAVRARIDDYIAEVTKRAGRIEQSGNHLLQLINDLLDFSKIEAGRMEMEAEVLPLALLTDDVIEQLRGAAEAKGVALISDVGDVAAYADPIRTRQVLFNLIGNAVKFTDEGHIRVTARREGDLVAVSVADTGCGIPEDKIEHVFLEFQQADSSSTRRAGGTGLGLAIARRIVEMHGGRITAVSRPGEGSTFTFTLPAGDMRSASFCAA</sequence>
<dbReference type="SMART" id="SM01079">
    <property type="entry name" value="CHASE"/>
    <property type="match status" value="1"/>
</dbReference>
<feature type="domain" description="CHASE" evidence="12">
    <location>
        <begin position="99"/>
        <end position="253"/>
    </location>
</feature>
<feature type="transmembrane region" description="Helical" evidence="10">
    <location>
        <begin position="272"/>
        <end position="292"/>
    </location>
</feature>
<evidence type="ECO:0000259" key="12">
    <source>
        <dbReference type="PROSITE" id="PS50839"/>
    </source>
</evidence>
<dbReference type="InterPro" id="IPR042240">
    <property type="entry name" value="CHASE_sf"/>
</dbReference>
<dbReference type="Pfam" id="PF02518">
    <property type="entry name" value="HATPase_c"/>
    <property type="match status" value="1"/>
</dbReference>
<name>A0ABV7AHB9_9RHOB</name>
<dbReference type="GO" id="GO:0005524">
    <property type="term" value="F:ATP binding"/>
    <property type="evidence" value="ECO:0007669"/>
    <property type="project" value="UniProtKB-KW"/>
</dbReference>
<evidence type="ECO:0000256" key="3">
    <source>
        <dbReference type="ARBA" id="ARBA00012438"/>
    </source>
</evidence>
<dbReference type="SMART" id="SM00388">
    <property type="entry name" value="HisKA"/>
    <property type="match status" value="1"/>
</dbReference>
<protein>
    <recommendedName>
        <fullName evidence="3">histidine kinase</fullName>
        <ecNumber evidence="3">2.7.13.3</ecNumber>
    </recommendedName>
</protein>
<proteinExistence type="predicted"/>
<evidence type="ECO:0000256" key="8">
    <source>
        <dbReference type="ARBA" id="ARBA00022989"/>
    </source>
</evidence>
<dbReference type="InterPro" id="IPR003594">
    <property type="entry name" value="HATPase_dom"/>
</dbReference>
<dbReference type="SUPFAM" id="SSF55874">
    <property type="entry name" value="ATPase domain of HSP90 chaperone/DNA topoisomerase II/histidine kinase"/>
    <property type="match status" value="1"/>
</dbReference>
<evidence type="ECO:0000256" key="5">
    <source>
        <dbReference type="ARBA" id="ARBA00022679"/>
    </source>
</evidence>
<dbReference type="Gene3D" id="3.30.450.350">
    <property type="entry name" value="CHASE domain"/>
    <property type="match status" value="1"/>
</dbReference>
<dbReference type="InterPro" id="IPR036097">
    <property type="entry name" value="HisK_dim/P_sf"/>
</dbReference>
<dbReference type="CDD" id="cd00082">
    <property type="entry name" value="HisKA"/>
    <property type="match status" value="1"/>
</dbReference>
<keyword evidence="6 10" id="KW-0812">Transmembrane</keyword>
<evidence type="ECO:0000256" key="2">
    <source>
        <dbReference type="ARBA" id="ARBA00004370"/>
    </source>
</evidence>
<dbReference type="Pfam" id="PF12860">
    <property type="entry name" value="PAS_7"/>
    <property type="match status" value="1"/>
</dbReference>
<dbReference type="RefSeq" id="WP_377832831.1">
    <property type="nucleotide sequence ID" value="NZ_JBHRSK010000004.1"/>
</dbReference>
<dbReference type="PROSITE" id="PS50109">
    <property type="entry name" value="HIS_KIN"/>
    <property type="match status" value="1"/>
</dbReference>
<evidence type="ECO:0000256" key="1">
    <source>
        <dbReference type="ARBA" id="ARBA00000085"/>
    </source>
</evidence>
<dbReference type="PRINTS" id="PR00344">
    <property type="entry name" value="BCTRLSENSOR"/>
</dbReference>
<organism evidence="13 14">
    <name type="scientific">Acidimangrovimonas pyrenivorans</name>
    <dbReference type="NCBI Taxonomy" id="2030798"/>
    <lineage>
        <taxon>Bacteria</taxon>
        <taxon>Pseudomonadati</taxon>
        <taxon>Pseudomonadota</taxon>
        <taxon>Alphaproteobacteria</taxon>
        <taxon>Rhodobacterales</taxon>
        <taxon>Paracoccaceae</taxon>
        <taxon>Acidimangrovimonas</taxon>
    </lineage>
</organism>
<evidence type="ECO:0000256" key="9">
    <source>
        <dbReference type="ARBA" id="ARBA00023136"/>
    </source>
</evidence>
<dbReference type="Pfam" id="PF00512">
    <property type="entry name" value="HisKA"/>
    <property type="match status" value="1"/>
</dbReference>
<dbReference type="Gene3D" id="3.30.565.10">
    <property type="entry name" value="Histidine kinase-like ATPase, C-terminal domain"/>
    <property type="match status" value="1"/>
</dbReference>
<dbReference type="SUPFAM" id="SSF47384">
    <property type="entry name" value="Homodimeric domain of signal transducing histidine kinase"/>
    <property type="match status" value="1"/>
</dbReference>
<dbReference type="Proteomes" id="UP001595443">
    <property type="component" value="Unassembled WGS sequence"/>
</dbReference>
<evidence type="ECO:0000256" key="10">
    <source>
        <dbReference type="SAM" id="Phobius"/>
    </source>
</evidence>
<evidence type="ECO:0000313" key="13">
    <source>
        <dbReference type="EMBL" id="MFC2968157.1"/>
    </source>
</evidence>
<keyword evidence="4" id="KW-0597">Phosphoprotein</keyword>
<dbReference type="CDD" id="cd16922">
    <property type="entry name" value="HATPase_EvgS-ArcB-TorS-like"/>
    <property type="match status" value="1"/>
</dbReference>
<keyword evidence="9 10" id="KW-0472">Membrane</keyword>
<comment type="caution">
    <text evidence="13">The sequence shown here is derived from an EMBL/GenBank/DDBJ whole genome shotgun (WGS) entry which is preliminary data.</text>
</comment>
<keyword evidence="5" id="KW-0808">Transferase</keyword>
<dbReference type="SMART" id="SM00387">
    <property type="entry name" value="HATPase_c"/>
    <property type="match status" value="1"/>
</dbReference>
<dbReference type="InterPro" id="IPR005467">
    <property type="entry name" value="His_kinase_dom"/>
</dbReference>
<dbReference type="InterPro" id="IPR036890">
    <property type="entry name" value="HATPase_C_sf"/>
</dbReference>
<accession>A0ABV7AHB9</accession>
<keyword evidence="14" id="KW-1185">Reference proteome</keyword>
<keyword evidence="8 10" id="KW-1133">Transmembrane helix</keyword>
<dbReference type="Gene3D" id="3.30.450.20">
    <property type="entry name" value="PAS domain"/>
    <property type="match status" value="1"/>
</dbReference>
<dbReference type="PROSITE" id="PS50839">
    <property type="entry name" value="CHASE"/>
    <property type="match status" value="1"/>
</dbReference>
<dbReference type="InterPro" id="IPR004358">
    <property type="entry name" value="Sig_transdc_His_kin-like_C"/>
</dbReference>
<feature type="domain" description="Histidine kinase" evidence="11">
    <location>
        <begin position="436"/>
        <end position="677"/>
    </location>
</feature>